<dbReference type="Pfam" id="PF14508">
    <property type="entry name" value="GH97_N"/>
    <property type="match status" value="1"/>
</dbReference>
<keyword evidence="1 7" id="KW-0378">Hydrolase</keyword>
<feature type="chain" id="PRO_5002110365" evidence="3">
    <location>
        <begin position="30"/>
        <end position="643"/>
    </location>
</feature>
<dbReference type="Proteomes" id="UP000031518">
    <property type="component" value="Unassembled WGS sequence"/>
</dbReference>
<dbReference type="Pfam" id="PF10566">
    <property type="entry name" value="Glyco_hydro_97"/>
    <property type="match status" value="1"/>
</dbReference>
<evidence type="ECO:0000259" key="5">
    <source>
        <dbReference type="Pfam" id="PF14508"/>
    </source>
</evidence>
<dbReference type="Gene3D" id="3.20.20.70">
    <property type="entry name" value="Aldolase class I"/>
    <property type="match status" value="1"/>
</dbReference>
<evidence type="ECO:0000259" key="6">
    <source>
        <dbReference type="Pfam" id="PF14509"/>
    </source>
</evidence>
<dbReference type="InterPro" id="IPR029483">
    <property type="entry name" value="GH97_C"/>
</dbReference>
<dbReference type="AlphaFoldDB" id="A0A0B6WXM1"/>
<protein>
    <submittedName>
        <fullName evidence="7">Glycosyl-hydrolase 97 N-terminal/Glycosyl-hydrolase 97 C-terminal, oligomerisation/Glycoside hydrolase 97</fullName>
        <ecNumber evidence="7">3.2.1.20</ecNumber>
    </submittedName>
</protein>
<dbReference type="InterPro" id="IPR019563">
    <property type="entry name" value="GH97_catalytic"/>
</dbReference>
<dbReference type="InterPro" id="IPR017853">
    <property type="entry name" value="GH"/>
</dbReference>
<dbReference type="STRING" id="454194.PYK22_01026"/>
<evidence type="ECO:0000256" key="3">
    <source>
        <dbReference type="SAM" id="SignalP"/>
    </source>
</evidence>
<dbReference type="EMBL" id="CBXV010000004">
    <property type="protein sequence ID" value="CDM65029.1"/>
    <property type="molecule type" value="Genomic_DNA"/>
</dbReference>
<sequence length="643" mass="71649" precursor="true">MCALCSRRTFLSAALAVPALGVGSKATFAAPSDPIEITSPQGDIKFTLFWRRSPRLHYLVTFKRRAVIERSPLGISVDGRDLCAEVEVERVEVYRLKERYPWRGVHAEAINDCRGAIIFLKDRASGIAYRLEARAFDDGIAFRYIVPGDDRPKVVDETTGFKLPAGSAVWYHGFEGHYEGIYTKKALSAVSRGEWAAPPLTIELPNGAGYASITEAALINYSGMGLQADGEGGFALRLAHLHPVSYPFNLRYGTEEAKRLSVPAAIGGTIISPWRVVMIGADLNTLVNCDIIHNVSPPPDPKLFPAGFNTPWIKPGRAVWRYLDGGDNTLEGMKEFSRLAGQLGFEYNIVEGFWQRWPVQQVRELAAYSRGQGVGIWLWKHSRELRTPEARRQFFELCRDVGAVGAKIDFFDHEAKEIIDLYQALLREAAEFQIMINFHGANKPTGEMRTWPNELTREAVRGMEYSRMATRAQHDTTLPFTRFLAGPADYTPMHFGARRAETSWAHQIASAAVFTSPLLTFAAHPQKILDHPAVEMIRSLPSVWDETIALPLSRIGEIAAFARRRGETWFLAIMNGPAARTVRLPLSFLDAARYAALLVRDQPDEAAAVVIERAILTRRDDLTIALRAGGGFIGKLEVQAMRR</sequence>
<feature type="domain" description="Glycosyl-hydrolase 97 N-terminal" evidence="5">
    <location>
        <begin position="37"/>
        <end position="298"/>
    </location>
</feature>
<dbReference type="InterPro" id="IPR013780">
    <property type="entry name" value="Glyco_hydro_b"/>
</dbReference>
<evidence type="ECO:0000256" key="1">
    <source>
        <dbReference type="ARBA" id="ARBA00022801"/>
    </source>
</evidence>
<organism evidence="7 8">
    <name type="scientific">Pyrinomonas methylaliphatogenes</name>
    <dbReference type="NCBI Taxonomy" id="454194"/>
    <lineage>
        <taxon>Bacteria</taxon>
        <taxon>Pseudomonadati</taxon>
        <taxon>Acidobacteriota</taxon>
        <taxon>Blastocatellia</taxon>
        <taxon>Blastocatellales</taxon>
        <taxon>Pyrinomonadaceae</taxon>
        <taxon>Pyrinomonas</taxon>
    </lineage>
</organism>
<evidence type="ECO:0000259" key="4">
    <source>
        <dbReference type="Pfam" id="PF10566"/>
    </source>
</evidence>
<reference evidence="7 8" key="2">
    <citation type="submission" date="2015-01" db="EMBL/GenBank/DDBJ databases">
        <title>Complete genome sequence of Pyrinomonas methylaliphatogenes type strain K22T.</title>
        <authorList>
            <person name="Lee K.C.Y."/>
            <person name="Power J.F."/>
            <person name="Dunfield P.F."/>
            <person name="Morgan X.C."/>
            <person name="Huttenhower C."/>
            <person name="Stott M.B."/>
        </authorList>
    </citation>
    <scope>NUCLEOTIDE SEQUENCE [LARGE SCALE GENOMIC DNA]</scope>
    <source>
        <strain evidence="7 8">K22</strain>
    </source>
</reference>
<keyword evidence="3" id="KW-0732">Signal</keyword>
<dbReference type="Gene3D" id="2.70.98.10">
    <property type="match status" value="1"/>
</dbReference>
<keyword evidence="2 7" id="KW-0326">Glycosidase</keyword>
<proteinExistence type="predicted"/>
<gene>
    <name evidence="7" type="ORF">PYK22_01026</name>
</gene>
<evidence type="ECO:0000256" key="2">
    <source>
        <dbReference type="ARBA" id="ARBA00023295"/>
    </source>
</evidence>
<name>A0A0B6WXM1_9BACT</name>
<dbReference type="OrthoDB" id="57532at2"/>
<dbReference type="InterPro" id="IPR052720">
    <property type="entry name" value="Glycosyl_hydrolase_97"/>
</dbReference>
<evidence type="ECO:0000313" key="7">
    <source>
        <dbReference type="EMBL" id="CDM65029.1"/>
    </source>
</evidence>
<feature type="signal peptide" evidence="3">
    <location>
        <begin position="1"/>
        <end position="29"/>
    </location>
</feature>
<feature type="domain" description="Glycosyl-hydrolase 97 C-terminal oligomerisation" evidence="6">
    <location>
        <begin position="543"/>
        <end position="636"/>
    </location>
</feature>
<dbReference type="InterPro" id="IPR014718">
    <property type="entry name" value="GH-type_carb-bd"/>
</dbReference>
<evidence type="ECO:0000313" key="8">
    <source>
        <dbReference type="Proteomes" id="UP000031518"/>
    </source>
</evidence>
<dbReference type="Gene3D" id="2.60.40.1180">
    <property type="entry name" value="Golgi alpha-mannosidase II"/>
    <property type="match status" value="1"/>
</dbReference>
<reference evidence="7 8" key="1">
    <citation type="submission" date="2013-12" db="EMBL/GenBank/DDBJ databases">
        <authorList>
            <person name="Stott M."/>
        </authorList>
    </citation>
    <scope>NUCLEOTIDE SEQUENCE [LARGE SCALE GENOMIC DNA]</scope>
    <source>
        <strain evidence="7 8">K22</strain>
    </source>
</reference>
<dbReference type="SUPFAM" id="SSF51445">
    <property type="entry name" value="(Trans)glycosidases"/>
    <property type="match status" value="1"/>
</dbReference>
<accession>A0A0B6WXM1</accession>
<dbReference type="GO" id="GO:0004558">
    <property type="term" value="F:alpha-1,4-glucosidase activity"/>
    <property type="evidence" value="ECO:0007669"/>
    <property type="project" value="UniProtKB-EC"/>
</dbReference>
<dbReference type="PANTHER" id="PTHR35803">
    <property type="entry name" value="GLUCAN 1,4-ALPHA-GLUCOSIDASE SUSB-RELATED"/>
    <property type="match status" value="1"/>
</dbReference>
<feature type="domain" description="Glycosyl-hydrolase 97 catalytic" evidence="4">
    <location>
        <begin position="330"/>
        <end position="460"/>
    </location>
</feature>
<dbReference type="GO" id="GO:0030246">
    <property type="term" value="F:carbohydrate binding"/>
    <property type="evidence" value="ECO:0007669"/>
    <property type="project" value="InterPro"/>
</dbReference>
<dbReference type="InterPro" id="IPR029486">
    <property type="entry name" value="GH97_N"/>
</dbReference>
<dbReference type="RefSeq" id="WP_041975087.1">
    <property type="nucleotide sequence ID" value="NZ_CBXV010000004.1"/>
</dbReference>
<dbReference type="InterPro" id="IPR013785">
    <property type="entry name" value="Aldolase_TIM"/>
</dbReference>
<dbReference type="EC" id="3.2.1.20" evidence="7"/>
<dbReference type="PANTHER" id="PTHR35803:SF2">
    <property type="entry name" value="RETAINING ALPHA-GALACTOSIDASE"/>
    <property type="match status" value="1"/>
</dbReference>
<keyword evidence="8" id="KW-1185">Reference proteome</keyword>
<dbReference type="Pfam" id="PF14509">
    <property type="entry name" value="GH97_C"/>
    <property type="match status" value="1"/>
</dbReference>